<keyword evidence="2" id="KW-1185">Reference proteome</keyword>
<dbReference type="RefSeq" id="WP_211634524.1">
    <property type="nucleotide sequence ID" value="NZ_CP073100.1"/>
</dbReference>
<dbReference type="KEGG" id="lamb:KBB96_09830"/>
<dbReference type="SUPFAM" id="SSF88659">
    <property type="entry name" value="Sigma3 and sigma4 domains of RNA polymerase sigma factors"/>
    <property type="match status" value="1"/>
</dbReference>
<dbReference type="Proteomes" id="UP000676169">
    <property type="component" value="Chromosome"/>
</dbReference>
<protein>
    <recommendedName>
        <fullName evidence="3">Sigma-70 family RNA polymerase sigma factor</fullName>
    </recommendedName>
</protein>
<evidence type="ECO:0008006" key="3">
    <source>
        <dbReference type="Google" id="ProtNLM"/>
    </source>
</evidence>
<evidence type="ECO:0000313" key="1">
    <source>
        <dbReference type="EMBL" id="QUE53180.1"/>
    </source>
</evidence>
<accession>A0A975J350</accession>
<dbReference type="AlphaFoldDB" id="A0A975J350"/>
<sequence>MTAEGSLPPSTGFGRELEEVKAVSPDHAELVRLHAFNRCWEDCRVSFRAYLSSFVPDPTLVEDCLQELAIVAWQKSPLDRGHQDFLAYGLACAWRIGQAAIRRNKIGRMQLLAPDVMAALADTVRGREQASEPAGGRLAALRSCLASLDDKQRQLLEARYSGDEGAVLKDEARRLGRSPDSLYKQLERLRIALRDCISKRIHHME</sequence>
<organism evidence="1 2">
    <name type="scientific">Luteolibacter ambystomatis</name>
    <dbReference type="NCBI Taxonomy" id="2824561"/>
    <lineage>
        <taxon>Bacteria</taxon>
        <taxon>Pseudomonadati</taxon>
        <taxon>Verrucomicrobiota</taxon>
        <taxon>Verrucomicrobiia</taxon>
        <taxon>Verrucomicrobiales</taxon>
        <taxon>Verrucomicrobiaceae</taxon>
        <taxon>Luteolibacter</taxon>
    </lineage>
</organism>
<dbReference type="GO" id="GO:0003700">
    <property type="term" value="F:DNA-binding transcription factor activity"/>
    <property type="evidence" value="ECO:0007669"/>
    <property type="project" value="InterPro"/>
</dbReference>
<name>A0A975J350_9BACT</name>
<dbReference type="Gene3D" id="1.10.10.10">
    <property type="entry name" value="Winged helix-like DNA-binding domain superfamily/Winged helix DNA-binding domain"/>
    <property type="match status" value="1"/>
</dbReference>
<dbReference type="InterPro" id="IPR036388">
    <property type="entry name" value="WH-like_DNA-bd_sf"/>
</dbReference>
<dbReference type="GO" id="GO:0006352">
    <property type="term" value="P:DNA-templated transcription initiation"/>
    <property type="evidence" value="ECO:0007669"/>
    <property type="project" value="InterPro"/>
</dbReference>
<reference evidence="1" key="1">
    <citation type="submission" date="2021-04" db="EMBL/GenBank/DDBJ databases">
        <title>Luteolibacter sp. 32A isolated from the skin of an Anderson's salamander (Ambystoma andersonii).</title>
        <authorList>
            <person name="Spergser J."/>
            <person name="Busse H.-J."/>
        </authorList>
    </citation>
    <scope>NUCLEOTIDE SEQUENCE</scope>
    <source>
        <strain evidence="1">32A</strain>
    </source>
</reference>
<dbReference type="InterPro" id="IPR013325">
    <property type="entry name" value="RNA_pol_sigma_r2"/>
</dbReference>
<gene>
    <name evidence="1" type="ORF">KBB96_09830</name>
</gene>
<evidence type="ECO:0000313" key="2">
    <source>
        <dbReference type="Proteomes" id="UP000676169"/>
    </source>
</evidence>
<dbReference type="InterPro" id="IPR013324">
    <property type="entry name" value="RNA_pol_sigma_r3/r4-like"/>
</dbReference>
<proteinExistence type="predicted"/>
<dbReference type="SUPFAM" id="SSF88946">
    <property type="entry name" value="Sigma2 domain of RNA polymerase sigma factors"/>
    <property type="match status" value="1"/>
</dbReference>
<dbReference type="EMBL" id="CP073100">
    <property type="protein sequence ID" value="QUE53180.1"/>
    <property type="molecule type" value="Genomic_DNA"/>
</dbReference>